<evidence type="ECO:0000313" key="2">
    <source>
        <dbReference type="EMBL" id="KYM88828.1"/>
    </source>
</evidence>
<feature type="region of interest" description="Disordered" evidence="1">
    <location>
        <begin position="150"/>
        <end position="193"/>
    </location>
</feature>
<proteinExistence type="predicted"/>
<dbReference type="EMBL" id="KQ976423">
    <property type="protein sequence ID" value="KYM88828.1"/>
    <property type="molecule type" value="Genomic_DNA"/>
</dbReference>
<protein>
    <submittedName>
        <fullName evidence="2">Uncharacterized protein</fullName>
    </submittedName>
</protein>
<dbReference type="STRING" id="520822.A0A195BQF9"/>
<feature type="compositionally biased region" description="Basic and acidic residues" evidence="1">
    <location>
        <begin position="150"/>
        <end position="170"/>
    </location>
</feature>
<evidence type="ECO:0000256" key="1">
    <source>
        <dbReference type="SAM" id="MobiDB-lite"/>
    </source>
</evidence>
<name>A0A195BQF9_9HYME</name>
<accession>A0A195BQF9</accession>
<dbReference type="Proteomes" id="UP000078540">
    <property type="component" value="Unassembled WGS sequence"/>
</dbReference>
<sequence>MIGEGLLGEYRRAKSDVQRSNGNSSAIYARLGTMHHASRCCRSWHDATMSIELVEKEDDEDRTNSREWTAVCVHRNLQPARIGYQTDCNQTTLRLRQSTSILSFYTFQRWHIPFRVTDAPGRDLPAVTRFSTTRLDLFLHISVNETVSSRREDVDRRKVKRETREEEHILSSRCEAVPQRHDVHSTARPYANR</sequence>
<reference evidence="2 3" key="1">
    <citation type="submission" date="2015-09" db="EMBL/GenBank/DDBJ databases">
        <title>Atta colombica WGS genome.</title>
        <authorList>
            <person name="Nygaard S."/>
            <person name="Hu H."/>
            <person name="Boomsma J."/>
            <person name="Zhang G."/>
        </authorList>
    </citation>
    <scope>NUCLEOTIDE SEQUENCE [LARGE SCALE GENOMIC DNA]</scope>
    <source>
        <strain evidence="2">Treedump-2</strain>
        <tissue evidence="2">Whole body</tissue>
    </source>
</reference>
<evidence type="ECO:0000313" key="3">
    <source>
        <dbReference type="Proteomes" id="UP000078540"/>
    </source>
</evidence>
<organism evidence="2 3">
    <name type="scientific">Atta colombica</name>
    <dbReference type="NCBI Taxonomy" id="520822"/>
    <lineage>
        <taxon>Eukaryota</taxon>
        <taxon>Metazoa</taxon>
        <taxon>Ecdysozoa</taxon>
        <taxon>Arthropoda</taxon>
        <taxon>Hexapoda</taxon>
        <taxon>Insecta</taxon>
        <taxon>Pterygota</taxon>
        <taxon>Neoptera</taxon>
        <taxon>Endopterygota</taxon>
        <taxon>Hymenoptera</taxon>
        <taxon>Apocrita</taxon>
        <taxon>Aculeata</taxon>
        <taxon>Formicoidea</taxon>
        <taxon>Formicidae</taxon>
        <taxon>Myrmicinae</taxon>
        <taxon>Atta</taxon>
    </lineage>
</organism>
<keyword evidence="3" id="KW-1185">Reference proteome</keyword>
<gene>
    <name evidence="2" type="ORF">ALC53_02593</name>
</gene>
<dbReference type="AlphaFoldDB" id="A0A195BQF9"/>